<reference evidence="11" key="2">
    <citation type="journal article" date="2024" name="Plant">
        <title>Genomic evolution and insights into agronomic trait innovations of Sesamum species.</title>
        <authorList>
            <person name="Miao H."/>
            <person name="Wang L."/>
            <person name="Qu L."/>
            <person name="Liu H."/>
            <person name="Sun Y."/>
            <person name="Le M."/>
            <person name="Wang Q."/>
            <person name="Wei S."/>
            <person name="Zheng Y."/>
            <person name="Lin W."/>
            <person name="Duan Y."/>
            <person name="Cao H."/>
            <person name="Xiong S."/>
            <person name="Wang X."/>
            <person name="Wei L."/>
            <person name="Li C."/>
            <person name="Ma Q."/>
            <person name="Ju M."/>
            <person name="Zhao R."/>
            <person name="Li G."/>
            <person name="Mu C."/>
            <person name="Tian Q."/>
            <person name="Mei H."/>
            <person name="Zhang T."/>
            <person name="Gao T."/>
            <person name="Zhang H."/>
        </authorList>
    </citation>
    <scope>NUCLEOTIDE SEQUENCE</scope>
    <source>
        <strain evidence="11">KEN8</strain>
    </source>
</reference>
<keyword evidence="9" id="KW-0539">Nucleus</keyword>
<dbReference type="Pfam" id="PF10497">
    <property type="entry name" value="zf-4CXXC_R1"/>
    <property type="match status" value="1"/>
</dbReference>
<keyword evidence="4" id="KW-1017">Isopeptide bond</keyword>
<gene>
    <name evidence="11" type="ORF">Scaly_1652900</name>
</gene>
<dbReference type="GO" id="GO:0005737">
    <property type="term" value="C:cytoplasm"/>
    <property type="evidence" value="ECO:0007669"/>
    <property type="project" value="UniProtKB-SubCell"/>
</dbReference>
<evidence type="ECO:0000256" key="2">
    <source>
        <dbReference type="ARBA" id="ARBA00004496"/>
    </source>
</evidence>
<dbReference type="InterPro" id="IPR018866">
    <property type="entry name" value="Znf-4CXXC_R1"/>
</dbReference>
<dbReference type="GO" id="GO:0005634">
    <property type="term" value="C:nucleus"/>
    <property type="evidence" value="ECO:0007669"/>
    <property type="project" value="UniProtKB-SubCell"/>
</dbReference>
<evidence type="ECO:0000256" key="7">
    <source>
        <dbReference type="ARBA" id="ARBA00023015"/>
    </source>
</evidence>
<feature type="domain" description="Zinc-finger" evidence="10">
    <location>
        <begin position="56"/>
        <end position="109"/>
    </location>
</feature>
<accession>A0AAW2NRG1</accession>
<evidence type="ECO:0000256" key="3">
    <source>
        <dbReference type="ARBA" id="ARBA00022490"/>
    </source>
</evidence>
<evidence type="ECO:0000313" key="11">
    <source>
        <dbReference type="EMBL" id="KAL0346369.1"/>
    </source>
</evidence>
<evidence type="ECO:0000256" key="4">
    <source>
        <dbReference type="ARBA" id="ARBA00022499"/>
    </source>
</evidence>
<evidence type="ECO:0000256" key="5">
    <source>
        <dbReference type="ARBA" id="ARBA00022553"/>
    </source>
</evidence>
<evidence type="ECO:0000256" key="6">
    <source>
        <dbReference type="ARBA" id="ARBA00022843"/>
    </source>
</evidence>
<protein>
    <recommendedName>
        <fullName evidence="10">Zinc-finger domain-containing protein</fullName>
    </recommendedName>
</protein>
<keyword evidence="8" id="KW-0804">Transcription</keyword>
<dbReference type="PANTHER" id="PTHR31169">
    <property type="entry name" value="OS05G0300700 PROTEIN"/>
    <property type="match status" value="1"/>
</dbReference>
<dbReference type="PANTHER" id="PTHR31169:SF23">
    <property type="entry name" value="OS03G0572250 PROTEIN"/>
    <property type="match status" value="1"/>
</dbReference>
<evidence type="ECO:0000259" key="10">
    <source>
        <dbReference type="Pfam" id="PF10497"/>
    </source>
</evidence>
<dbReference type="AlphaFoldDB" id="A0AAW2NRG1"/>
<keyword evidence="3" id="KW-0963">Cytoplasm</keyword>
<reference evidence="11" key="1">
    <citation type="submission" date="2020-06" db="EMBL/GenBank/DDBJ databases">
        <authorList>
            <person name="Li T."/>
            <person name="Hu X."/>
            <person name="Zhang T."/>
            <person name="Song X."/>
            <person name="Zhang H."/>
            <person name="Dai N."/>
            <person name="Sheng W."/>
            <person name="Hou X."/>
            <person name="Wei L."/>
        </authorList>
    </citation>
    <scope>NUCLEOTIDE SEQUENCE</scope>
    <source>
        <strain evidence="11">KEN8</strain>
        <tissue evidence="11">Leaf</tissue>
    </source>
</reference>
<name>A0AAW2NRG1_9LAMI</name>
<comment type="subcellular location">
    <subcellularLocation>
        <location evidence="2">Cytoplasm</location>
    </subcellularLocation>
    <subcellularLocation>
        <location evidence="1">Nucleus</location>
    </subcellularLocation>
</comment>
<proteinExistence type="predicted"/>
<keyword evidence="6" id="KW-0832">Ubl conjugation</keyword>
<dbReference type="GO" id="GO:0006355">
    <property type="term" value="P:regulation of DNA-templated transcription"/>
    <property type="evidence" value="ECO:0007669"/>
    <property type="project" value="InterPro"/>
</dbReference>
<organism evidence="11">
    <name type="scientific">Sesamum calycinum</name>
    <dbReference type="NCBI Taxonomy" id="2727403"/>
    <lineage>
        <taxon>Eukaryota</taxon>
        <taxon>Viridiplantae</taxon>
        <taxon>Streptophyta</taxon>
        <taxon>Embryophyta</taxon>
        <taxon>Tracheophyta</taxon>
        <taxon>Spermatophyta</taxon>
        <taxon>Magnoliopsida</taxon>
        <taxon>eudicotyledons</taxon>
        <taxon>Gunneridae</taxon>
        <taxon>Pentapetalae</taxon>
        <taxon>asterids</taxon>
        <taxon>lamiids</taxon>
        <taxon>Lamiales</taxon>
        <taxon>Pedaliaceae</taxon>
        <taxon>Sesamum</taxon>
    </lineage>
</organism>
<evidence type="ECO:0000256" key="8">
    <source>
        <dbReference type="ARBA" id="ARBA00023163"/>
    </source>
</evidence>
<dbReference type="EMBL" id="JACGWM010000010">
    <property type="protein sequence ID" value="KAL0346369.1"/>
    <property type="molecule type" value="Genomic_DNA"/>
</dbReference>
<keyword evidence="7" id="KW-0805">Transcription regulation</keyword>
<keyword evidence="5" id="KW-0597">Phosphoprotein</keyword>
<dbReference type="InterPro" id="IPR040221">
    <property type="entry name" value="CDCA7/CDA7L"/>
</dbReference>
<comment type="caution">
    <text evidence="11">The sequence shown here is derived from an EMBL/GenBank/DDBJ whole genome shotgun (WGS) entry which is preliminary data.</text>
</comment>
<sequence length="161" mass="18532">MKKHPSSLLGDEICIEDNGKIKFQNEEVYTLEYEKLLGDCNNSWTLFDNQNVKRLYESVNEITYYQCRQKTLGPRTEFSVCHCSHRRVCGKCLYIRYGENLLDVKRSGVGNAQCVMGCATAIVVETIKVGHLRAQFMIMHGSLVSNRWLIILFTFDVPNEL</sequence>
<evidence type="ECO:0000256" key="1">
    <source>
        <dbReference type="ARBA" id="ARBA00004123"/>
    </source>
</evidence>
<evidence type="ECO:0000256" key="9">
    <source>
        <dbReference type="ARBA" id="ARBA00023242"/>
    </source>
</evidence>